<dbReference type="Pfam" id="PF00902">
    <property type="entry name" value="TatC"/>
    <property type="match status" value="1"/>
</dbReference>
<dbReference type="InterPro" id="IPR002033">
    <property type="entry name" value="TatC"/>
</dbReference>
<name>M2SCT8_9SPHN</name>
<evidence type="ECO:0000256" key="4">
    <source>
        <dbReference type="ARBA" id="ARBA00023136"/>
    </source>
</evidence>
<dbReference type="GO" id="GO:0033281">
    <property type="term" value="C:TAT protein transport complex"/>
    <property type="evidence" value="ECO:0007669"/>
    <property type="project" value="UniProtKB-UniRule"/>
</dbReference>
<dbReference type="NCBIfam" id="TIGR00945">
    <property type="entry name" value="tatC"/>
    <property type="match status" value="1"/>
</dbReference>
<dbReference type="PANTHER" id="PTHR30371:SF0">
    <property type="entry name" value="SEC-INDEPENDENT PROTEIN TRANSLOCASE PROTEIN TATC, CHLOROPLASTIC-RELATED"/>
    <property type="match status" value="1"/>
</dbReference>
<keyword evidence="5" id="KW-1003">Cell membrane</keyword>
<dbReference type="OrthoDB" id="9777044at2"/>
<comment type="caution">
    <text evidence="6">The sequence shown here is derived from an EMBL/GenBank/DDBJ whole genome shotgun (WGS) entry which is preliminary data.</text>
</comment>
<dbReference type="PANTHER" id="PTHR30371">
    <property type="entry name" value="SEC-INDEPENDENT PROTEIN TRANSLOCASE PROTEIN TATC"/>
    <property type="match status" value="1"/>
</dbReference>
<comment type="subunit">
    <text evidence="5">The Tat system comprises two distinct complexes: a TatABC complex, containing multiple copies of TatA, TatB and TatC subunits, and a separate TatA complex, containing only TatA subunits. Substrates initially bind to the TatABC complex, which probably triggers association of the separate TatA complex to form the active translocon.</text>
</comment>
<protein>
    <recommendedName>
        <fullName evidence="5">Sec-independent protein translocase protein TatC</fullName>
    </recommendedName>
</protein>
<evidence type="ECO:0000256" key="3">
    <source>
        <dbReference type="ARBA" id="ARBA00022989"/>
    </source>
</evidence>
<evidence type="ECO:0000313" key="7">
    <source>
        <dbReference type="Proteomes" id="UP000011717"/>
    </source>
</evidence>
<sequence>MSVSDVDDELDGSKAPLLDHLIELRRRLLWSVLALLGCFFVAFYFSDDLLAFLGQPLLEAYDRVGASERQTLIYTKLYEAFFTKIKVALFAAFLFAFPIIANQVWGFVAPGLYRQEKRALLPFLLATPILFFLGAALAYFVAMPTVFTFLLEMQGETDGVSLQALPSVGDYLDFAMSLIFAFGLCFLVPIALMLLERAGIIDVKQLQSFRRYAIVIAFVIAAVVTPPDVVSQFMLAVPMIILYELSIIAIRITHKREAARALTEKDA</sequence>
<comment type="function">
    <text evidence="5">Part of the twin-arginine translocation (Tat) system that transports large folded proteins containing a characteristic twin-arginine motif in their signal peptide across membranes. Together with TatB, TatC is part of a receptor directly interacting with Tat signal peptides.</text>
</comment>
<dbReference type="HAMAP" id="MF_00902">
    <property type="entry name" value="TatC"/>
    <property type="match status" value="1"/>
</dbReference>
<dbReference type="Proteomes" id="UP000011717">
    <property type="component" value="Unassembled WGS sequence"/>
</dbReference>
<dbReference type="PRINTS" id="PR01840">
    <property type="entry name" value="TATCFAMILY"/>
</dbReference>
<keyword evidence="5" id="KW-0653">Protein transport</keyword>
<evidence type="ECO:0000256" key="1">
    <source>
        <dbReference type="ARBA" id="ARBA00004141"/>
    </source>
</evidence>
<comment type="similarity">
    <text evidence="5">Belongs to the TatC family.</text>
</comment>
<dbReference type="GO" id="GO:0043953">
    <property type="term" value="P:protein transport by the Tat complex"/>
    <property type="evidence" value="ECO:0007669"/>
    <property type="project" value="UniProtKB-UniRule"/>
</dbReference>
<evidence type="ECO:0000256" key="5">
    <source>
        <dbReference type="HAMAP-Rule" id="MF_00902"/>
    </source>
</evidence>
<keyword evidence="7" id="KW-1185">Reference proteome</keyword>
<reference evidence="6 7" key="1">
    <citation type="journal article" date="2013" name="Genome Announc.">
        <title>Draft Genome Sequence of Strain JLT2015T, Belonging to the Family Sphingomonadaceae of the Alphaproteobacteria.</title>
        <authorList>
            <person name="Tang K."/>
            <person name="Liu K."/>
            <person name="Li S."/>
            <person name="Jiao N."/>
        </authorList>
    </citation>
    <scope>NUCLEOTIDE SEQUENCE [LARGE SCALE GENOMIC DNA]</scope>
    <source>
        <strain evidence="6 7">JLT2015</strain>
    </source>
</reference>
<feature type="transmembrane region" description="Helical" evidence="5">
    <location>
        <begin position="174"/>
        <end position="196"/>
    </location>
</feature>
<keyword evidence="3 5" id="KW-1133">Transmembrane helix</keyword>
<evidence type="ECO:0000313" key="6">
    <source>
        <dbReference type="EMBL" id="EMD83190.1"/>
    </source>
</evidence>
<evidence type="ECO:0000256" key="2">
    <source>
        <dbReference type="ARBA" id="ARBA00022692"/>
    </source>
</evidence>
<keyword evidence="5" id="KW-0811">Translocation</keyword>
<dbReference type="PATRIC" id="fig|1234595.3.peg.1093"/>
<dbReference type="RefSeq" id="WP_008600726.1">
    <property type="nucleotide sequence ID" value="NZ_AMRV01000003.1"/>
</dbReference>
<accession>M2SCT8</accession>
<proteinExistence type="inferred from homology"/>
<dbReference type="GO" id="GO:0009977">
    <property type="term" value="F:proton motive force dependent protein transmembrane transporter activity"/>
    <property type="evidence" value="ECO:0007669"/>
    <property type="project" value="TreeGrafter"/>
</dbReference>
<gene>
    <name evidence="5" type="primary">tatC</name>
    <name evidence="6" type="ORF">C725_1091</name>
</gene>
<organism evidence="6 7">
    <name type="scientific">Pacificimonas flava</name>
    <dbReference type="NCBI Taxonomy" id="1234595"/>
    <lineage>
        <taxon>Bacteria</taxon>
        <taxon>Pseudomonadati</taxon>
        <taxon>Pseudomonadota</taxon>
        <taxon>Alphaproteobacteria</taxon>
        <taxon>Sphingomonadales</taxon>
        <taxon>Sphingosinicellaceae</taxon>
        <taxon>Pacificimonas</taxon>
    </lineage>
</organism>
<comment type="subcellular location">
    <subcellularLocation>
        <location evidence="5">Cell membrane</location>
        <topology evidence="5">Multi-pass membrane protein</topology>
    </subcellularLocation>
    <subcellularLocation>
        <location evidence="1">Membrane</location>
        <topology evidence="1">Multi-pass membrane protein</topology>
    </subcellularLocation>
</comment>
<feature type="transmembrane region" description="Helical" evidence="5">
    <location>
        <begin position="87"/>
        <end position="108"/>
    </location>
</feature>
<keyword evidence="2 5" id="KW-0812">Transmembrane</keyword>
<feature type="transmembrane region" description="Helical" evidence="5">
    <location>
        <begin position="28"/>
        <end position="46"/>
    </location>
</feature>
<feature type="transmembrane region" description="Helical" evidence="5">
    <location>
        <begin position="230"/>
        <end position="250"/>
    </location>
</feature>
<feature type="transmembrane region" description="Helical" evidence="5">
    <location>
        <begin position="208"/>
        <end position="224"/>
    </location>
</feature>
<dbReference type="EMBL" id="AMRV01000003">
    <property type="protein sequence ID" value="EMD83190.1"/>
    <property type="molecule type" value="Genomic_DNA"/>
</dbReference>
<keyword evidence="5" id="KW-0813">Transport</keyword>
<dbReference type="GO" id="GO:0065002">
    <property type="term" value="P:intracellular protein transmembrane transport"/>
    <property type="evidence" value="ECO:0007669"/>
    <property type="project" value="TreeGrafter"/>
</dbReference>
<dbReference type="AlphaFoldDB" id="M2SCT8"/>
<feature type="transmembrane region" description="Helical" evidence="5">
    <location>
        <begin position="120"/>
        <end position="142"/>
    </location>
</feature>
<keyword evidence="4 5" id="KW-0472">Membrane</keyword>